<name>V2Z7Q9_9FIRM</name>
<reference evidence="2 3" key="1">
    <citation type="submission" date="2013-06" db="EMBL/GenBank/DDBJ databases">
        <authorList>
            <person name="Weinstock G."/>
            <person name="Sodergren E."/>
            <person name="Clifton S."/>
            <person name="Fulton L."/>
            <person name="Fulton B."/>
            <person name="Courtney L."/>
            <person name="Fronick C."/>
            <person name="Harrison M."/>
            <person name="Strong C."/>
            <person name="Farmer C."/>
            <person name="Delahaunty K."/>
            <person name="Markovic C."/>
            <person name="Hall O."/>
            <person name="Minx P."/>
            <person name="Tomlinson C."/>
            <person name="Mitreva M."/>
            <person name="Nelson J."/>
            <person name="Hou S."/>
            <person name="Wollam A."/>
            <person name="Pepin K.H."/>
            <person name="Johnson M."/>
            <person name="Bhonagiri V."/>
            <person name="Nash W.E."/>
            <person name="Warren W."/>
            <person name="Chinwalla A."/>
            <person name="Mardis E.R."/>
            <person name="Wilson R.K."/>
        </authorList>
    </citation>
    <scope>NUCLEOTIDE SEQUENCE [LARGE SCALE GENOMIC DNA]</scope>
    <source>
        <strain evidence="2 3">ATCC 51271</strain>
    </source>
</reference>
<dbReference type="EMBL" id="ACIL03000013">
    <property type="protein sequence ID" value="ESL02970.1"/>
    <property type="molecule type" value="Genomic_DNA"/>
</dbReference>
<evidence type="ECO:0000313" key="3">
    <source>
        <dbReference type="Proteomes" id="UP000018227"/>
    </source>
</evidence>
<accession>V2Z7Q9</accession>
<dbReference type="Proteomes" id="UP000018227">
    <property type="component" value="Unassembled WGS sequence"/>
</dbReference>
<evidence type="ECO:0000313" key="2">
    <source>
        <dbReference type="EMBL" id="ESL02970.1"/>
    </source>
</evidence>
<sequence>MKTTTPTILDKSKYRNKKKTPIGDENMYKDMKTGQVSYRNKKKTPIGDENTLQKNRDRLTVITEIRRKPR</sequence>
<gene>
    <name evidence="2" type="ORF">GCWU0000282_001841</name>
</gene>
<organism evidence="2 3">
    <name type="scientific">Catonella morbi ATCC 51271</name>
    <dbReference type="NCBI Taxonomy" id="592026"/>
    <lineage>
        <taxon>Bacteria</taxon>
        <taxon>Bacillati</taxon>
        <taxon>Bacillota</taxon>
        <taxon>Clostridia</taxon>
        <taxon>Lachnospirales</taxon>
        <taxon>Lachnospiraceae</taxon>
        <taxon>Catonella</taxon>
    </lineage>
</organism>
<proteinExistence type="predicted"/>
<dbReference type="HOGENOM" id="CLU_2970984_0_0_9"/>
<evidence type="ECO:0000256" key="1">
    <source>
        <dbReference type="SAM" id="MobiDB-lite"/>
    </source>
</evidence>
<comment type="caution">
    <text evidence="2">The sequence shown here is derived from an EMBL/GenBank/DDBJ whole genome shotgun (WGS) entry which is preliminary data.</text>
</comment>
<protein>
    <submittedName>
        <fullName evidence="2">Uncharacterized protein</fullName>
    </submittedName>
</protein>
<keyword evidence="3" id="KW-1185">Reference proteome</keyword>
<feature type="region of interest" description="Disordered" evidence="1">
    <location>
        <begin position="1"/>
        <end position="27"/>
    </location>
</feature>
<dbReference type="AlphaFoldDB" id="V2Z7Q9"/>